<comment type="caution">
    <text evidence="1">The sequence shown here is derived from an EMBL/GenBank/DDBJ whole genome shotgun (WGS) entry which is preliminary data.</text>
</comment>
<dbReference type="AlphaFoldDB" id="X0TSY9"/>
<evidence type="ECO:0000313" key="1">
    <source>
        <dbReference type="EMBL" id="GAF90311.1"/>
    </source>
</evidence>
<reference evidence="1" key="1">
    <citation type="journal article" date="2014" name="Front. Microbiol.">
        <title>High frequency of phylogenetically diverse reductive dehalogenase-homologous genes in deep subseafloor sedimentary metagenomes.</title>
        <authorList>
            <person name="Kawai M."/>
            <person name="Futagami T."/>
            <person name="Toyoda A."/>
            <person name="Takaki Y."/>
            <person name="Nishi S."/>
            <person name="Hori S."/>
            <person name="Arai W."/>
            <person name="Tsubouchi T."/>
            <person name="Morono Y."/>
            <person name="Uchiyama I."/>
            <person name="Ito T."/>
            <person name="Fujiyama A."/>
            <person name="Inagaki F."/>
            <person name="Takami H."/>
        </authorList>
    </citation>
    <scope>NUCLEOTIDE SEQUENCE</scope>
    <source>
        <strain evidence="1">Expedition CK06-06</strain>
    </source>
</reference>
<dbReference type="InterPro" id="IPR006059">
    <property type="entry name" value="SBP"/>
</dbReference>
<dbReference type="SUPFAM" id="SSF53850">
    <property type="entry name" value="Periplasmic binding protein-like II"/>
    <property type="match status" value="1"/>
</dbReference>
<evidence type="ECO:0008006" key="2">
    <source>
        <dbReference type="Google" id="ProtNLM"/>
    </source>
</evidence>
<sequence>MKKISLPSVAVILSVSLIVGLSLASRQALAQEELIINWAQWAPADYLEKLSQDFTAETGIKVIVEQTPWETFVQKYNTELIAKSDAWDIIVGDSQDIGNNVVGGHYVDLTNWITEHKVDKTFTPASLTYYAEYPKGSGKYYAVPVEGDALAWAYRKDLFEDPDNMAAFEKKYGYPLGVPKSWDMLKDIAEFFHDPANDFYGVAIYGDNGYDSLAMFAEQVIW</sequence>
<proteinExistence type="predicted"/>
<accession>X0TSY9</accession>
<dbReference type="Gene3D" id="3.40.190.10">
    <property type="entry name" value="Periplasmic binding protein-like II"/>
    <property type="match status" value="2"/>
</dbReference>
<organism evidence="1">
    <name type="scientific">marine sediment metagenome</name>
    <dbReference type="NCBI Taxonomy" id="412755"/>
    <lineage>
        <taxon>unclassified sequences</taxon>
        <taxon>metagenomes</taxon>
        <taxon>ecological metagenomes</taxon>
    </lineage>
</organism>
<gene>
    <name evidence="1" type="ORF">S01H1_25524</name>
</gene>
<protein>
    <recommendedName>
        <fullName evidence="2">ABC transporter substrate-binding protein</fullName>
    </recommendedName>
</protein>
<dbReference type="InterPro" id="IPR050490">
    <property type="entry name" value="Bact_solute-bd_prot1"/>
</dbReference>
<dbReference type="PANTHER" id="PTHR43649">
    <property type="entry name" value="ARABINOSE-BINDING PROTEIN-RELATED"/>
    <property type="match status" value="1"/>
</dbReference>
<feature type="non-terminal residue" evidence="1">
    <location>
        <position position="222"/>
    </location>
</feature>
<name>X0TSY9_9ZZZZ</name>
<dbReference type="Pfam" id="PF01547">
    <property type="entry name" value="SBP_bac_1"/>
    <property type="match status" value="1"/>
</dbReference>
<dbReference type="PANTHER" id="PTHR43649:SF12">
    <property type="entry name" value="DIACETYLCHITOBIOSE BINDING PROTEIN DASA"/>
    <property type="match status" value="1"/>
</dbReference>
<dbReference type="EMBL" id="BARS01015425">
    <property type="protein sequence ID" value="GAF90311.1"/>
    <property type="molecule type" value="Genomic_DNA"/>
</dbReference>